<evidence type="ECO:0000313" key="2">
    <source>
        <dbReference type="Proteomes" id="UP000199477"/>
    </source>
</evidence>
<name>A0A1I1ZNU9_9GAMM</name>
<proteinExistence type="predicted"/>
<dbReference type="EMBL" id="FONH01000002">
    <property type="protein sequence ID" value="SFE33325.1"/>
    <property type="molecule type" value="Genomic_DNA"/>
</dbReference>
<protein>
    <submittedName>
        <fullName evidence="1">Uncharacterized protein</fullName>
    </submittedName>
</protein>
<dbReference type="Proteomes" id="UP000199477">
    <property type="component" value="Unassembled WGS sequence"/>
</dbReference>
<reference evidence="2" key="1">
    <citation type="submission" date="2016-10" db="EMBL/GenBank/DDBJ databases">
        <authorList>
            <person name="Varghese N."/>
            <person name="Submissions S."/>
        </authorList>
    </citation>
    <scope>NUCLEOTIDE SEQUENCE [LARGE SCALE GENOMIC DNA]</scope>
    <source>
        <strain evidence="2">UNC178MFTsu3.1</strain>
    </source>
</reference>
<gene>
    <name evidence="1" type="ORF">SAMN02799615_00772</name>
</gene>
<accession>A0A1I1ZNU9</accession>
<dbReference type="AlphaFoldDB" id="A0A1I1ZNU9"/>
<keyword evidence="2" id="KW-1185">Reference proteome</keyword>
<organism evidence="1 2">
    <name type="scientific">Dyella marensis</name>
    <dbReference type="NCBI Taxonomy" id="500610"/>
    <lineage>
        <taxon>Bacteria</taxon>
        <taxon>Pseudomonadati</taxon>
        <taxon>Pseudomonadota</taxon>
        <taxon>Gammaproteobacteria</taxon>
        <taxon>Lysobacterales</taxon>
        <taxon>Rhodanobacteraceae</taxon>
        <taxon>Dyella</taxon>
    </lineage>
</organism>
<sequence length="117" mass="12679">MAISNDTGTFCPNVLTEHAPTSPLGRPFHGADTDSSFQLRTHNDLASISMAINVLTGILANSDTFRDLQACNVPVQQGEWPLPPTCVEGVFTAVHYLSRYAESLSYRLDEAEEGIAP</sequence>
<evidence type="ECO:0000313" key="1">
    <source>
        <dbReference type="EMBL" id="SFE33325.1"/>
    </source>
</evidence>